<evidence type="ECO:0000259" key="2">
    <source>
        <dbReference type="Pfam" id="PF00149"/>
    </source>
</evidence>
<feature type="domain" description="Calcineurin-like phosphoesterase" evidence="2">
    <location>
        <begin position="55"/>
        <end position="257"/>
    </location>
</feature>
<evidence type="ECO:0000256" key="1">
    <source>
        <dbReference type="SAM" id="MobiDB-lite"/>
    </source>
</evidence>
<name>A0ABQ5N4I9_9CLOT</name>
<dbReference type="PANTHER" id="PTHR43143:SF1">
    <property type="entry name" value="SERINE_THREONINE-PROTEIN PHOSPHATASE CPPED1"/>
    <property type="match status" value="1"/>
</dbReference>
<dbReference type="InterPro" id="IPR051918">
    <property type="entry name" value="STPP_CPPED1"/>
</dbReference>
<protein>
    <recommendedName>
        <fullName evidence="2">Calcineurin-like phosphoesterase domain-containing protein</fullName>
    </recommendedName>
</protein>
<proteinExistence type="predicted"/>
<reference evidence="3 4" key="1">
    <citation type="journal article" date="2024" name="Int. J. Syst. Evol. Microbiol.">
        <title>Clostridium omnivorum sp. nov., isolated from anoxic soil under the treatment of reductive soil disinfestation.</title>
        <authorList>
            <person name="Ueki A."/>
            <person name="Tonouchi A."/>
            <person name="Kaku N."/>
            <person name="Honma S."/>
            <person name="Ueki K."/>
        </authorList>
    </citation>
    <scope>NUCLEOTIDE SEQUENCE [LARGE SCALE GENOMIC DNA]</scope>
    <source>
        <strain evidence="3 4">E14</strain>
    </source>
</reference>
<accession>A0ABQ5N4I9</accession>
<dbReference type="SUPFAM" id="SSF56300">
    <property type="entry name" value="Metallo-dependent phosphatases"/>
    <property type="match status" value="1"/>
</dbReference>
<dbReference type="PROSITE" id="PS51257">
    <property type="entry name" value="PROKAR_LIPOPROTEIN"/>
    <property type="match status" value="1"/>
</dbReference>
<dbReference type="EMBL" id="BRXR01000001">
    <property type="protein sequence ID" value="GLC30124.1"/>
    <property type="molecule type" value="Genomic_DNA"/>
</dbReference>
<feature type="compositionally biased region" description="Pro residues" evidence="1">
    <location>
        <begin position="32"/>
        <end position="41"/>
    </location>
</feature>
<dbReference type="InterPro" id="IPR004843">
    <property type="entry name" value="Calcineurin-like_PHP"/>
</dbReference>
<dbReference type="Gene3D" id="3.60.21.10">
    <property type="match status" value="1"/>
</dbReference>
<keyword evidence="4" id="KW-1185">Reference proteome</keyword>
<dbReference type="InterPro" id="IPR029052">
    <property type="entry name" value="Metallo-depent_PP-like"/>
</dbReference>
<dbReference type="Proteomes" id="UP001208567">
    <property type="component" value="Unassembled WGS sequence"/>
</dbReference>
<dbReference type="PANTHER" id="PTHR43143">
    <property type="entry name" value="METALLOPHOSPHOESTERASE, CALCINEURIN SUPERFAMILY"/>
    <property type="match status" value="1"/>
</dbReference>
<evidence type="ECO:0000313" key="3">
    <source>
        <dbReference type="EMBL" id="GLC30124.1"/>
    </source>
</evidence>
<dbReference type="Pfam" id="PF00149">
    <property type="entry name" value="Metallophos"/>
    <property type="match status" value="1"/>
</dbReference>
<sequence length="338" mass="38061">MNKKILSIFLILFMSTILSSCIFKKPNTKTTPPNPSSPVQPQPSKDKSIEEDTLRFVVMADSRGSDGGVNSEVIIKTLEKIKTLSPQPSFAVMPGDLVTGASSYSKVKTQLENFKNIITKYYPIEFFYPGFGNHEATAGIKAEQAFQEVFSEFNANFLDGYSKTVYYFDSGNARFYMLNSNHPGEEHEISDKQLDFITANMDSSKKHNYYFFHEPAYPTGTHIGDSLDANKLQRDKFWSLIDASNSPIAFCGHEHNYTRRHINSDFNEGLRGESFKFNKTVYQITTGTFGAPIYKGYGDSKNVDVPPISEYHFAVVDMSEAKTIVTVYNLEGKVIDSF</sequence>
<evidence type="ECO:0000313" key="4">
    <source>
        <dbReference type="Proteomes" id="UP001208567"/>
    </source>
</evidence>
<organism evidence="3 4">
    <name type="scientific">Clostridium omnivorum</name>
    <dbReference type="NCBI Taxonomy" id="1604902"/>
    <lineage>
        <taxon>Bacteria</taxon>
        <taxon>Bacillati</taxon>
        <taxon>Bacillota</taxon>
        <taxon>Clostridia</taxon>
        <taxon>Eubacteriales</taxon>
        <taxon>Clostridiaceae</taxon>
        <taxon>Clostridium</taxon>
    </lineage>
</organism>
<dbReference type="RefSeq" id="WP_264849388.1">
    <property type="nucleotide sequence ID" value="NZ_BRXR01000001.1"/>
</dbReference>
<comment type="caution">
    <text evidence="3">The sequence shown here is derived from an EMBL/GenBank/DDBJ whole genome shotgun (WGS) entry which is preliminary data.</text>
</comment>
<feature type="region of interest" description="Disordered" evidence="1">
    <location>
        <begin position="26"/>
        <end position="48"/>
    </location>
</feature>
<gene>
    <name evidence="3" type="ORF">bsdE14_15340</name>
</gene>